<protein>
    <submittedName>
        <fullName evidence="2">Uncharacterized protein</fullName>
    </submittedName>
</protein>
<gene>
    <name evidence="2" type="ORF">EKO27_g10852</name>
</gene>
<comment type="caution">
    <text evidence="2">The sequence shown here is derived from an EMBL/GenBank/DDBJ whole genome shotgun (WGS) entry which is preliminary data.</text>
</comment>
<name>A0A439CQ30_9PEZI</name>
<reference evidence="2 3" key="1">
    <citation type="submission" date="2018-12" db="EMBL/GenBank/DDBJ databases">
        <title>Draft genome sequence of Xylaria grammica IHI A82.</title>
        <authorList>
            <person name="Buettner E."/>
            <person name="Kellner H."/>
        </authorList>
    </citation>
    <scope>NUCLEOTIDE SEQUENCE [LARGE SCALE GENOMIC DNA]</scope>
    <source>
        <strain evidence="2 3">IHI A82</strain>
    </source>
</reference>
<feature type="region of interest" description="Disordered" evidence="1">
    <location>
        <begin position="221"/>
        <end position="326"/>
    </location>
</feature>
<feature type="compositionally biased region" description="Low complexity" evidence="1">
    <location>
        <begin position="240"/>
        <end position="272"/>
    </location>
</feature>
<keyword evidence="3" id="KW-1185">Reference proteome</keyword>
<evidence type="ECO:0000256" key="1">
    <source>
        <dbReference type="SAM" id="MobiDB-lite"/>
    </source>
</evidence>
<dbReference type="Proteomes" id="UP000286045">
    <property type="component" value="Unassembled WGS sequence"/>
</dbReference>
<feature type="compositionally biased region" description="Low complexity" evidence="1">
    <location>
        <begin position="312"/>
        <end position="322"/>
    </location>
</feature>
<dbReference type="AlphaFoldDB" id="A0A439CQ30"/>
<sequence>MTPQTALVPTPTLPAVITSPPIARFAPDPQCIDPIHTVVVTSCGVYPSPDWLTCAVTNLPSNVPASCFEGQTTADAETSGCPSGFTGASTLRYGRTDGLESFFFVHCCPTQYRFDANRGFVDLTTARDGVAYSYGYPVPECAASYISDLVSSPIIVQTSINTVAWEKRQLEPVETVTWDYEHDTMYANAESYSYTLFNHTYTCYQDCTAWEDYYVSGGPAPSTTIDTAPDTTPVEEPPSTEETGVPSTTVDTPPETTTPVEEPSSTEETSAPSTPPADAQTTSSLTGEDSAPISSSIEQTPAPAPSGSYGNTTTPSPSPSSSAISDVPIGAGAVVTPTRLVLLGLFASLIAL</sequence>
<feature type="compositionally biased region" description="Polar residues" evidence="1">
    <location>
        <begin position="279"/>
        <end position="299"/>
    </location>
</feature>
<feature type="compositionally biased region" description="Polar residues" evidence="1">
    <location>
        <begin position="221"/>
        <end position="230"/>
    </location>
</feature>
<accession>A0A439CQ30</accession>
<evidence type="ECO:0000313" key="2">
    <source>
        <dbReference type="EMBL" id="RWA04253.1"/>
    </source>
</evidence>
<proteinExistence type="predicted"/>
<organism evidence="2 3">
    <name type="scientific">Xylaria grammica</name>
    <dbReference type="NCBI Taxonomy" id="363999"/>
    <lineage>
        <taxon>Eukaryota</taxon>
        <taxon>Fungi</taxon>
        <taxon>Dikarya</taxon>
        <taxon>Ascomycota</taxon>
        <taxon>Pezizomycotina</taxon>
        <taxon>Sordariomycetes</taxon>
        <taxon>Xylariomycetidae</taxon>
        <taxon>Xylariales</taxon>
        <taxon>Xylariaceae</taxon>
        <taxon>Xylaria</taxon>
    </lineage>
</organism>
<dbReference type="EMBL" id="RYZI01000602">
    <property type="protein sequence ID" value="RWA04253.1"/>
    <property type="molecule type" value="Genomic_DNA"/>
</dbReference>
<evidence type="ECO:0000313" key="3">
    <source>
        <dbReference type="Proteomes" id="UP000286045"/>
    </source>
</evidence>